<dbReference type="Gene3D" id="2.60.120.260">
    <property type="entry name" value="Galactose-binding domain-like"/>
    <property type="match status" value="1"/>
</dbReference>
<evidence type="ECO:0000313" key="10">
    <source>
        <dbReference type="EMBL" id="KAK1331514.1"/>
    </source>
</evidence>
<keyword evidence="2 5" id="KW-0863">Zinc-finger</keyword>
<dbReference type="InterPro" id="IPR035914">
    <property type="entry name" value="Sperma_CUB_dom_sf"/>
</dbReference>
<dbReference type="Pfam" id="PF00569">
    <property type="entry name" value="ZZ"/>
    <property type="match status" value="2"/>
</dbReference>
<dbReference type="SMART" id="SM00054">
    <property type="entry name" value="EFh"/>
    <property type="match status" value="1"/>
</dbReference>
<dbReference type="InterPro" id="IPR000433">
    <property type="entry name" value="Znf_ZZ"/>
</dbReference>
<reference evidence="10" key="1">
    <citation type="submission" date="2023-06" db="EMBL/GenBank/DDBJ databases">
        <title>Reference genome for the Northern bat (Eptesicus nilssonii), a most northern bat species.</title>
        <authorList>
            <person name="Laine V.N."/>
            <person name="Pulliainen A.T."/>
            <person name="Lilley T.M."/>
        </authorList>
    </citation>
    <scope>NUCLEOTIDE SEQUENCE</scope>
    <source>
        <strain evidence="10">BLF_Eptnil</strain>
        <tissue evidence="10">Kidney</tissue>
    </source>
</reference>
<name>A0AA40LH03_CNENI</name>
<dbReference type="InterPro" id="IPR043145">
    <property type="entry name" value="Znf_ZZ_sf"/>
</dbReference>
<feature type="domain" description="EF-hand" evidence="8">
    <location>
        <begin position="111"/>
        <end position="146"/>
    </location>
</feature>
<dbReference type="CDD" id="cd08667">
    <property type="entry name" value="APC10-ZZEF1"/>
    <property type="match status" value="1"/>
</dbReference>
<dbReference type="EMBL" id="JAULJE010000020">
    <property type="protein sequence ID" value="KAK1331514.1"/>
    <property type="molecule type" value="Genomic_DNA"/>
</dbReference>
<dbReference type="PROSITE" id="PS51284">
    <property type="entry name" value="DOC"/>
    <property type="match status" value="1"/>
</dbReference>
<evidence type="ECO:0000256" key="4">
    <source>
        <dbReference type="ARBA" id="ARBA00023157"/>
    </source>
</evidence>
<feature type="domain" description="ZZ-type" evidence="7">
    <location>
        <begin position="1819"/>
        <end position="1874"/>
    </location>
</feature>
<feature type="compositionally biased region" description="Basic and acidic residues" evidence="6">
    <location>
        <begin position="2427"/>
        <end position="2436"/>
    </location>
</feature>
<dbReference type="GO" id="GO:0008270">
    <property type="term" value="F:zinc ion binding"/>
    <property type="evidence" value="ECO:0007669"/>
    <property type="project" value="UniProtKB-KW"/>
</dbReference>
<evidence type="ECO:0000256" key="2">
    <source>
        <dbReference type="ARBA" id="ARBA00022771"/>
    </source>
</evidence>
<evidence type="ECO:0000256" key="3">
    <source>
        <dbReference type="ARBA" id="ARBA00022833"/>
    </source>
</evidence>
<evidence type="ECO:0000256" key="5">
    <source>
        <dbReference type="PROSITE-ProRule" id="PRU00228"/>
    </source>
</evidence>
<dbReference type="PANTHER" id="PTHR22772:SF4">
    <property type="entry name" value="ZINC FINGER ZZ-TYPE AND EF-HAND DOMAIN-CONTAINING PROTEIN 1"/>
    <property type="match status" value="1"/>
</dbReference>
<evidence type="ECO:0000256" key="1">
    <source>
        <dbReference type="ARBA" id="ARBA00022723"/>
    </source>
</evidence>
<accession>A0AA40LH03</accession>
<proteinExistence type="predicted"/>
<dbReference type="InterPro" id="IPR004939">
    <property type="entry name" value="APC_su10/DOC_dom"/>
</dbReference>
<dbReference type="PANTHER" id="PTHR22772">
    <property type="entry name" value="NOVEL ZZ TYPE ZINC FINGER DOMAIN CONTAINING PROTEIN"/>
    <property type="match status" value="1"/>
</dbReference>
<dbReference type="SUPFAM" id="SSF57850">
    <property type="entry name" value="RING/U-box"/>
    <property type="match status" value="2"/>
</dbReference>
<dbReference type="CDD" id="cd02343">
    <property type="entry name" value="ZZ_EF"/>
    <property type="match status" value="1"/>
</dbReference>
<feature type="region of interest" description="Disordered" evidence="6">
    <location>
        <begin position="1"/>
        <end position="48"/>
    </location>
</feature>
<dbReference type="InterPro" id="IPR041986">
    <property type="entry name" value="ZZEF1_ZZ"/>
</dbReference>
<dbReference type="InterPro" id="IPR011992">
    <property type="entry name" value="EF-hand-dom_pair"/>
</dbReference>
<comment type="caution">
    <text evidence="10">The sequence shown here is derived from an EMBL/GenBank/DDBJ whole genome shotgun (WGS) entry which is preliminary data.</text>
</comment>
<dbReference type="Gene3D" id="3.30.60.90">
    <property type="match status" value="2"/>
</dbReference>
<dbReference type="InterPro" id="IPR040099">
    <property type="entry name" value="ZZEF1"/>
</dbReference>
<dbReference type="GO" id="GO:0005509">
    <property type="term" value="F:calcium ion binding"/>
    <property type="evidence" value="ECO:0007669"/>
    <property type="project" value="InterPro"/>
</dbReference>
<dbReference type="Proteomes" id="UP001177744">
    <property type="component" value="Unassembled WGS sequence"/>
</dbReference>
<keyword evidence="1" id="KW-0479">Metal-binding</keyword>
<keyword evidence="3" id="KW-0862">Zinc</keyword>
<dbReference type="InterPro" id="IPR047052">
    <property type="entry name" value="ZZEF1_APC10"/>
</dbReference>
<feature type="domain" description="ZZ-type" evidence="7">
    <location>
        <begin position="1770"/>
        <end position="1825"/>
    </location>
</feature>
<evidence type="ECO:0000259" key="8">
    <source>
        <dbReference type="PROSITE" id="PS50222"/>
    </source>
</evidence>
<dbReference type="PROSITE" id="PS50222">
    <property type="entry name" value="EF_HAND_2"/>
    <property type="match status" value="1"/>
</dbReference>
<dbReference type="SUPFAM" id="SSF47473">
    <property type="entry name" value="EF-hand"/>
    <property type="match status" value="1"/>
</dbReference>
<gene>
    <name evidence="10" type="ORF">QTO34_009471</name>
</gene>
<evidence type="ECO:0000313" key="11">
    <source>
        <dbReference type="Proteomes" id="UP001177744"/>
    </source>
</evidence>
<dbReference type="Pfam" id="PF03256">
    <property type="entry name" value="ANAPC10"/>
    <property type="match status" value="1"/>
</dbReference>
<dbReference type="InterPro" id="IPR008979">
    <property type="entry name" value="Galactose-bd-like_sf"/>
</dbReference>
<keyword evidence="11" id="KW-1185">Reference proteome</keyword>
<dbReference type="Gene3D" id="2.60.120.290">
    <property type="entry name" value="Spermadhesin, CUB domain"/>
    <property type="match status" value="1"/>
</dbReference>
<dbReference type="Gene3D" id="1.10.238.10">
    <property type="entry name" value="EF-hand"/>
    <property type="match status" value="1"/>
</dbReference>
<dbReference type="SMART" id="SM01337">
    <property type="entry name" value="APC10"/>
    <property type="match status" value="1"/>
</dbReference>
<sequence>MGNAPSHSSEDEAAAAGGEGWGPHQDWATDPGMAPGPGPAAPTLPPAPALLEPARLREAAAALRPSPPCESLVSRHHGALLRWLEERLGRGEESVTLEQFRELLEARGAGCSGEQFEEAFAQFDAEGDGTVDAESMLEALKNSSGANLQGELSHIIRQLQACSLVPGFIDIFSESKEGLGVHSSMILRFLHRNRLSSVAIPYPMLDHCNNMCTMRASVLKESLDELVQKEKESPGDLTGSPEMDKLKSIAKCYAYIETSSNPADIDKMTNGETSSYWQSDGSARSHWIRLKMKPDVVLRHLSIAVAATDQSYMPQQVTVAVGRNASDLQEVRDVHIPSNVTGYVTLLENANISQLYVQINIKRCLSDGCDTRIHGLRAVGFQRVKKSGVSVSDASAIWYWSLLTSLVTASMETNPAFVQTVLRNTQKALQHMPPLSLSPGSTDGSTFLSPNVLEEVDSFLIRITSCCSTPEVELTLLAFALARGSVAKVLSSLCTVTDHLDTHYDASSLISSMASVRQNLLLKYGKPLQLTLQACDVKGKEEKSGPENLLVEPWTRDGFLTETGKTRASTIFSTATESALQVTQIRIMVRRGGIGAQCGLVFAYNSSSDKFHAEEHFKRFEKYDKWKLKEFRQFVKSRIGCSSDDLGEDDPIGWFELEEEWDEAEIKLQQCRVARYLMVKFLCTRQESAERLGVQGLSISGYLRPARAEAEQSAICAHCRKDVEESVCGASLLLRTLQFIQQLAHDLVQQKESGLKYKSFLDFAGLDLEIFWNFYSKLKQNPREECIYAQTLLLQLLQSCFLVLQRDSAAASEDAKAPRQSPRAVEAAKELYTHLCDVVDRVDGDSVPMEILKQEVRNTLLGGAAIFFPDRQTQRNHLFTMMKNVTEQEHKQSLQLTFRSLCTYFSDRDPGGLLLLPEKGDLADTNISEVLAVMRTLLSVAARECELLMLNKAQAEVGSVLFSLFWSVQGSLLSWCYLQLKSTDPGAKELAIDLIEKYVEQFLGSTRVILESLLSQYSGKTIVEKLCNSVFSMAARQLVIFLLDFCTLDISHCTLLREFSTLTELLKRLCSDPEGGLNKLDVETWQQEQPVVLHSWTKESAHNYENNCHEVSVFVSPGATYFEVEFDERCETEKRYDYLEFTDARGGKTRYDTKVGTDKWPKKVTFKTGPRLQFLFHSDSSNNEWGYKFTVTAYGLPDVAVSWGLDLQLLVSRLMGRLASQCMALKSVHQLGSNMAVPQAKMALVLNSPLWKPVFRHQICPELGLEASWPTHPQQDSKEVKNIPDDPCHRFLLDFAQSDPAQNFCGPYSELFKGFIQACRKQAPKTDIVAGSTIDQAVNATFAALVYRTPDLYEKLQKYVNSGGTTALSEEFAQVYSLADGIRIWMSCMYQHGFIRKKDNREDGLGSESGQERNLQIHCSNKKDLASLRDSPLSTSKKRGSEAAEANPESLGELVSLKLRHQTLSPGRAHAQIAGLIPSKGLKCADIEYSLGEGAGKILKCPLPQPKSPLHLPLPLGGPPSPRATPAALFRSMEEARPVPTVKEKYPVLRDVMDFIKDQSLSHESVVKVLSLRKAQAQSILEVLRIIQYCAEALGQPHCFHPPYILFLLELLTCQKEFTNYFGHLEGCGAALHKEIRDTYYRFVLFMVKAIKGFSSINDRSLLPALSCVQTALLHLLDMGWEPSDLTFFVDIQLPDLLMKMSQENISVHDSVISQWSEEDELADAKQNSEWMDECQDGMFETWYEKIAQEDPEKQRKMHMFIARYCDLLNVDISCDGCDEIAPWHRYRCLQCSDMDLCKTCFLGGVKPEGHGDDHEMVNMEFTCDHCQGLIIGRRMNCNVCDDFDLCYGCYAAKKYSYGHLPTHSITAHPMVTIRSSDRQRLIQPYIHNYAWLLFAALALYSAHLASSEEVDGEKLDPQARSCAVTLRSQCMQLVGDCLMKAHQGKGLKALALLGVLPDGNATPGNQAPPVVVPTRTAEEQLEKEAVRTAEELADAGPFVHCNGESGVHKEGIPLDHKQRNKADESGSCQTQISDFLLMLPHLQDFQKLTKSESLVFYNSDAENSGASSQKPVEEKAVTPSPEQVFAECSQKRILGLLAAMLPPLKSDPTVPLIDLEHVLPLMFQVVISNAGHLNETYHLTLGLLGQLIIRLLPSEVDAAVIKVLSAKHNLFAAGDNSIMPDGWKTTHLLFSLGAVCLDSRVGLDWACSMAEILRSLNSAPLWRDVIATFTDHCIKQLPFQLKHTNIFSLLVLVGFPQVLCVGTRCVYMDNANEPHNVIILKHFTEKNRAVIVDVKTRKRKTVKDYQLVQKGGGQECSDSQAQLSQYSQHFAFIASHLLQTSMDSHCPEAVEATWVLSLALKGLYKTLKAHGFEETHATFLQTDLLKLLVKKCSKGTGFSKTWLLRDLEILSIMLYSSKKEINTLAEHGELESDERGDQEEEVERSVSSPSEPEQKKLDPLESLDEPTRICFLMAHDALNAPLHILRAIYELQMKRTDSFFLEVQKRFDGDELTTDERIRALAQKWQPSRSLRLEEQSAKAVDTDMIILPCLSQPTRCDKATAESNPVTQKLISSTESELQQSYAKQRRTKSAALLHKELNCKSKRAVRDYLFRVNEATAILYARHVLASLLAEWPGHVPVSEDILELSGPAHMTYIFDMFMQLEEKHRWEKILQKVLQGCRENMLGTMALAACQFMEEPGMEVQVRESKHPYNNNTNFEDKVHIPGAIYLSIKFDSQCNTEEGCDELAMSSSSDFQQDRHNFSGSQQKWKDFELPGDTLYYRFTSDMSNTEWGYKFTVTAGHLGRFQTGFEILKQMLSEERVVPHLPLAKIWEWLVGVACRQTGHQRLKAIHLLLRIVLCCNHSDLCDLSLLKPLWQLFTHMEYSLFEDVTQPGILLPLHRALTELFFVTEKPEVELGLLQDYLLALTTDDHLLRCAAQALQNIAAISLAINYPNKATCLWNADC</sequence>
<feature type="domain" description="DOC" evidence="9">
    <location>
        <begin position="226"/>
        <end position="405"/>
    </location>
</feature>
<dbReference type="SUPFAM" id="SSF49785">
    <property type="entry name" value="Galactose-binding domain-like"/>
    <property type="match status" value="1"/>
</dbReference>
<dbReference type="PROSITE" id="PS50135">
    <property type="entry name" value="ZF_ZZ_2"/>
    <property type="match status" value="2"/>
</dbReference>
<feature type="region of interest" description="Disordered" evidence="6">
    <location>
        <begin position="1427"/>
        <end position="1449"/>
    </location>
</feature>
<organism evidence="10 11">
    <name type="scientific">Cnephaeus nilssonii</name>
    <name type="common">Northern bat</name>
    <name type="synonym">Eptesicus nilssonii</name>
    <dbReference type="NCBI Taxonomy" id="3371016"/>
    <lineage>
        <taxon>Eukaryota</taxon>
        <taxon>Metazoa</taxon>
        <taxon>Chordata</taxon>
        <taxon>Craniata</taxon>
        <taxon>Vertebrata</taxon>
        <taxon>Euteleostomi</taxon>
        <taxon>Mammalia</taxon>
        <taxon>Eutheria</taxon>
        <taxon>Laurasiatheria</taxon>
        <taxon>Chiroptera</taxon>
        <taxon>Yangochiroptera</taxon>
        <taxon>Vespertilionidae</taxon>
        <taxon>Cnephaeus</taxon>
    </lineage>
</organism>
<evidence type="ECO:0000259" key="7">
    <source>
        <dbReference type="PROSITE" id="PS50135"/>
    </source>
</evidence>
<dbReference type="InterPro" id="IPR002048">
    <property type="entry name" value="EF_hand_dom"/>
</dbReference>
<feature type="compositionally biased region" description="Pro residues" evidence="6">
    <location>
        <begin position="34"/>
        <end position="48"/>
    </location>
</feature>
<dbReference type="SMART" id="SM00291">
    <property type="entry name" value="ZnF_ZZ"/>
    <property type="match status" value="2"/>
</dbReference>
<evidence type="ECO:0008006" key="12">
    <source>
        <dbReference type="Google" id="ProtNLM"/>
    </source>
</evidence>
<dbReference type="CDD" id="cd02249">
    <property type="entry name" value="ZZ"/>
    <property type="match status" value="1"/>
</dbReference>
<dbReference type="PROSITE" id="PS01357">
    <property type="entry name" value="ZF_ZZ_1"/>
    <property type="match status" value="1"/>
</dbReference>
<feature type="region of interest" description="Disordered" evidence="6">
    <location>
        <begin position="2427"/>
        <end position="2460"/>
    </location>
</feature>
<keyword evidence="4" id="KW-1015">Disulfide bond</keyword>
<protein>
    <recommendedName>
        <fullName evidence="12">Zinc finger ZZ-type and EF-hand domain containing 1</fullName>
    </recommendedName>
</protein>
<evidence type="ECO:0000259" key="9">
    <source>
        <dbReference type="PROSITE" id="PS51284"/>
    </source>
</evidence>
<evidence type="ECO:0000256" key="6">
    <source>
        <dbReference type="SAM" id="MobiDB-lite"/>
    </source>
</evidence>